<evidence type="ECO:0000313" key="1">
    <source>
        <dbReference type="EMBL" id="EFI99607.1"/>
    </source>
</evidence>
<dbReference type="OrthoDB" id="3365698at2759"/>
<sequence>MSTDVGDLLTKTGVSASLDHQRAGYSPTPRDALVLNTQLRLLDHADERLTSEIARLAELRDRVRKQAAIHTSLLSPCHRLPPELWSTIFLMVLGHGWSSDAAGARPFRIAQVCHRWRAIIFQTPQLWTDIYIRPCRGPDAQMYNVEGIKNELARTGRAPLNVHVDLIDEDEHMRFRERVRGPFRAAFWSTDIWEALCAHVDHWESAFLGDVSASALAAYTYRPLTFPALRFLSLRTHNEDDPDITTELPLRLFSDAPNLENLRIQYWEPPAVPLLLPSSWRLTRLVINCELEPDAPLSPCLPLILACTSLVVCEVSAPVFGAPVEGHTRAVFPALQQLSLMYAGIHFCRLMSAPALEYLYLGEMPLEDSPVNEITAFESLLDNSNDCPSLRDLDLRGFDCTAREVVRCPARLPHLERLSVRNNEYFERMEPPASMDLIRALTRDSPASLAFLPRLEYLDLGYAHGNENPEGLDEAMGTMMQSRMRPSPLTAGQSLVYLRRSS</sequence>
<dbReference type="Proteomes" id="UP000007431">
    <property type="component" value="Unassembled WGS sequence"/>
</dbReference>
<evidence type="ECO:0000313" key="2">
    <source>
        <dbReference type="Proteomes" id="UP000007431"/>
    </source>
</evidence>
<dbReference type="SUPFAM" id="SSF52047">
    <property type="entry name" value="RNI-like"/>
    <property type="match status" value="1"/>
</dbReference>
<dbReference type="InterPro" id="IPR032675">
    <property type="entry name" value="LRR_dom_sf"/>
</dbReference>
<dbReference type="KEGG" id="scm:SCHCO_02615810"/>
<dbReference type="AlphaFoldDB" id="D8PX53"/>
<dbReference type="Gene3D" id="1.20.1280.50">
    <property type="match status" value="1"/>
</dbReference>
<name>D8PX53_SCHCM</name>
<dbReference type="Gene3D" id="3.80.10.10">
    <property type="entry name" value="Ribonuclease Inhibitor"/>
    <property type="match status" value="1"/>
</dbReference>
<dbReference type="VEuPathDB" id="FungiDB:SCHCODRAFT_02615810"/>
<keyword evidence="2" id="KW-1185">Reference proteome</keyword>
<accession>D8PX53</accession>
<dbReference type="InterPro" id="IPR036047">
    <property type="entry name" value="F-box-like_dom_sf"/>
</dbReference>
<feature type="non-terminal residue" evidence="1">
    <location>
        <position position="502"/>
    </location>
</feature>
<dbReference type="InParanoid" id="D8PX53"/>
<proteinExistence type="predicted"/>
<reference evidence="1 2" key="1">
    <citation type="journal article" date="2010" name="Nat. Biotechnol.">
        <title>Genome sequence of the model mushroom Schizophyllum commune.</title>
        <authorList>
            <person name="Ohm R.A."/>
            <person name="de Jong J.F."/>
            <person name="Lugones L.G."/>
            <person name="Aerts A."/>
            <person name="Kothe E."/>
            <person name="Stajich J.E."/>
            <person name="de Vries R.P."/>
            <person name="Record E."/>
            <person name="Levasseur A."/>
            <person name="Baker S.E."/>
            <person name="Bartholomew K.A."/>
            <person name="Coutinho P.M."/>
            <person name="Erdmann S."/>
            <person name="Fowler T.J."/>
            <person name="Gathman A.C."/>
            <person name="Lombard V."/>
            <person name="Henrissat B."/>
            <person name="Knabe N."/>
            <person name="Kuees U."/>
            <person name="Lilly W.W."/>
            <person name="Lindquist E."/>
            <person name="Lucas S."/>
            <person name="Magnuson J.K."/>
            <person name="Piumi F."/>
            <person name="Raudaskoski M."/>
            <person name="Salamov A."/>
            <person name="Schmutz J."/>
            <person name="Schwarze F.W.M.R."/>
            <person name="vanKuyk P.A."/>
            <person name="Horton J.S."/>
            <person name="Grigoriev I.V."/>
            <person name="Woesten H.A.B."/>
        </authorList>
    </citation>
    <scope>NUCLEOTIDE SEQUENCE [LARGE SCALE GENOMIC DNA]</scope>
    <source>
        <strain evidence="2">H4-8 / FGSC 9210</strain>
    </source>
</reference>
<dbReference type="GeneID" id="9585632"/>
<gene>
    <name evidence="1" type="ORF">SCHCODRAFT_107059</name>
</gene>
<dbReference type="EMBL" id="GL377304">
    <property type="protein sequence ID" value="EFI99607.1"/>
    <property type="molecule type" value="Genomic_DNA"/>
</dbReference>
<dbReference type="OMA" id="CIQAICG"/>
<protein>
    <submittedName>
        <fullName evidence="1">Uncharacterized protein</fullName>
    </submittedName>
</protein>
<dbReference type="HOGENOM" id="CLU_018544_13_0_1"/>
<dbReference type="RefSeq" id="XP_003034510.1">
    <property type="nucleotide sequence ID" value="XM_003034464.1"/>
</dbReference>
<organism evidence="2">
    <name type="scientific">Schizophyllum commune (strain H4-8 / FGSC 9210)</name>
    <name type="common">Split gill fungus</name>
    <dbReference type="NCBI Taxonomy" id="578458"/>
    <lineage>
        <taxon>Eukaryota</taxon>
        <taxon>Fungi</taxon>
        <taxon>Dikarya</taxon>
        <taxon>Basidiomycota</taxon>
        <taxon>Agaricomycotina</taxon>
        <taxon>Agaricomycetes</taxon>
        <taxon>Agaricomycetidae</taxon>
        <taxon>Agaricales</taxon>
        <taxon>Schizophyllaceae</taxon>
        <taxon>Schizophyllum</taxon>
    </lineage>
</organism>
<dbReference type="SUPFAM" id="SSF81383">
    <property type="entry name" value="F-box domain"/>
    <property type="match status" value="1"/>
</dbReference>